<proteinExistence type="predicted"/>
<comment type="caution">
    <text evidence="2">The sequence shown here is derived from an EMBL/GenBank/DDBJ whole genome shotgun (WGS) entry which is preliminary data.</text>
</comment>
<evidence type="ECO:0000313" key="2">
    <source>
        <dbReference type="EMBL" id="MFC7671354.1"/>
    </source>
</evidence>
<evidence type="ECO:0000256" key="1">
    <source>
        <dbReference type="SAM" id="MobiDB-lite"/>
    </source>
</evidence>
<sequence>MGPGRRRPGRRLPVCLGANRGRGLLAGGYSASGPGGDKTQASRGGLDYWLVKLSPVRILTAPRSSAGSIPCCAWRPPCGGVWRGAGITDSQRGLFSAAAAGRGDHVVRYEVGSGTSRAADSLTIAIRPVPMPVVSPRGVVVARCGPASGLLSVSASPQPARGTIGSTPPTLRVPGNRWPRPMASPRTP</sequence>
<gene>
    <name evidence="2" type="ORF">ACFQT0_31065</name>
</gene>
<accession>A0ABW2UGM4</accession>
<dbReference type="RefSeq" id="WP_380207429.1">
    <property type="nucleotide sequence ID" value="NZ_JBHTEK010000007.1"/>
</dbReference>
<organism evidence="2 3">
    <name type="scientific">Hymenobacter humi</name>
    <dbReference type="NCBI Taxonomy" id="1411620"/>
    <lineage>
        <taxon>Bacteria</taxon>
        <taxon>Pseudomonadati</taxon>
        <taxon>Bacteroidota</taxon>
        <taxon>Cytophagia</taxon>
        <taxon>Cytophagales</taxon>
        <taxon>Hymenobacteraceae</taxon>
        <taxon>Hymenobacter</taxon>
    </lineage>
</organism>
<keyword evidence="3" id="KW-1185">Reference proteome</keyword>
<feature type="region of interest" description="Disordered" evidence="1">
    <location>
        <begin position="152"/>
        <end position="188"/>
    </location>
</feature>
<name>A0ABW2UGM4_9BACT</name>
<reference evidence="3" key="1">
    <citation type="journal article" date="2019" name="Int. J. Syst. Evol. Microbiol.">
        <title>The Global Catalogue of Microorganisms (GCM) 10K type strain sequencing project: providing services to taxonomists for standard genome sequencing and annotation.</title>
        <authorList>
            <consortium name="The Broad Institute Genomics Platform"/>
            <consortium name="The Broad Institute Genome Sequencing Center for Infectious Disease"/>
            <person name="Wu L."/>
            <person name="Ma J."/>
        </authorList>
    </citation>
    <scope>NUCLEOTIDE SEQUENCE [LARGE SCALE GENOMIC DNA]</scope>
    <source>
        <strain evidence="3">JCM 19635</strain>
    </source>
</reference>
<dbReference type="Proteomes" id="UP001596513">
    <property type="component" value="Unassembled WGS sequence"/>
</dbReference>
<dbReference type="EMBL" id="JBHTEK010000007">
    <property type="protein sequence ID" value="MFC7671354.1"/>
    <property type="molecule type" value="Genomic_DNA"/>
</dbReference>
<protein>
    <submittedName>
        <fullName evidence="2">Uncharacterized protein</fullName>
    </submittedName>
</protein>
<evidence type="ECO:0000313" key="3">
    <source>
        <dbReference type="Proteomes" id="UP001596513"/>
    </source>
</evidence>